<evidence type="ECO:0000313" key="2">
    <source>
        <dbReference type="Proteomes" id="UP001209570"/>
    </source>
</evidence>
<comment type="caution">
    <text evidence="1">The sequence shown here is derived from an EMBL/GenBank/DDBJ whole genome shotgun (WGS) entry which is preliminary data.</text>
</comment>
<dbReference type="EMBL" id="JAKCXM010000143">
    <property type="protein sequence ID" value="KAJ0400890.1"/>
    <property type="molecule type" value="Genomic_DNA"/>
</dbReference>
<dbReference type="AlphaFoldDB" id="A0AAD5LH21"/>
<name>A0AAD5LH21_PYTIN</name>
<proteinExistence type="predicted"/>
<organism evidence="1 2">
    <name type="scientific">Pythium insidiosum</name>
    <name type="common">Pythiosis disease agent</name>
    <dbReference type="NCBI Taxonomy" id="114742"/>
    <lineage>
        <taxon>Eukaryota</taxon>
        <taxon>Sar</taxon>
        <taxon>Stramenopiles</taxon>
        <taxon>Oomycota</taxon>
        <taxon>Peronosporomycetes</taxon>
        <taxon>Pythiales</taxon>
        <taxon>Pythiaceae</taxon>
        <taxon>Pythium</taxon>
    </lineage>
</organism>
<sequence length="224" mass="24105">MAPMRLYFSPSELDEAQRLAQGIVDQQTQRITDAMAAGSACDQATVVEHAQKISAQAVWALGCISTGTKTMTEAITAAVEAAAGERSPGNPERAQGRMESMLGQLGLPLAIKRLDAPDDVVGDADLAIVDPARDDAIRAVSEIQTNLELGEGIAKLIIAEIRRPQPSTRFALLDILTDLDQSWTFSYLAHKPSESKPALARRYASSPDEALKTLQQLFSSSLEE</sequence>
<reference evidence="1" key="1">
    <citation type="submission" date="2021-12" db="EMBL/GenBank/DDBJ databases">
        <title>Prjna785345.</title>
        <authorList>
            <person name="Rujirawat T."/>
            <person name="Krajaejun T."/>
        </authorList>
    </citation>
    <scope>NUCLEOTIDE SEQUENCE</scope>
    <source>
        <strain evidence="1">Pi057C3</strain>
    </source>
</reference>
<protein>
    <submittedName>
        <fullName evidence="1">Uncharacterized protein</fullName>
    </submittedName>
</protein>
<accession>A0AAD5LH21</accession>
<dbReference type="Proteomes" id="UP001209570">
    <property type="component" value="Unassembled WGS sequence"/>
</dbReference>
<keyword evidence="2" id="KW-1185">Reference proteome</keyword>
<gene>
    <name evidence="1" type="ORF">P43SY_004502</name>
</gene>
<evidence type="ECO:0000313" key="1">
    <source>
        <dbReference type="EMBL" id="KAJ0400890.1"/>
    </source>
</evidence>